<reference evidence="1" key="1">
    <citation type="submission" date="2018-07" db="EMBL/GenBank/DDBJ databases">
        <title>Comparative genomics of catfishes provides insights into carnivory and benthic adaptation.</title>
        <authorList>
            <person name="Zhang Y."/>
            <person name="Wang D."/>
            <person name="Peng Z."/>
            <person name="Zheng S."/>
            <person name="Shao F."/>
            <person name="Tao W."/>
        </authorList>
    </citation>
    <scope>NUCLEOTIDE SEQUENCE</scope>
    <source>
        <strain evidence="1">Chongqing</strain>
    </source>
</reference>
<dbReference type="Proteomes" id="UP001205998">
    <property type="component" value="Unassembled WGS sequence"/>
</dbReference>
<sequence length="69" mass="7909">MYTKHRQKKRHVLWGESARAAVSVSVLLVSAVLGAVDADLREGGNQCLVNILFIWRQRGLRITWPYMDK</sequence>
<dbReference type="AlphaFoldDB" id="A0AAD5B159"/>
<dbReference type="EMBL" id="MU551541">
    <property type="protein sequence ID" value="KAI5625800.1"/>
    <property type="molecule type" value="Genomic_DNA"/>
</dbReference>
<evidence type="ECO:0000313" key="2">
    <source>
        <dbReference type="Proteomes" id="UP001205998"/>
    </source>
</evidence>
<evidence type="ECO:0000313" key="1">
    <source>
        <dbReference type="EMBL" id="KAI5625800.1"/>
    </source>
</evidence>
<keyword evidence="2" id="KW-1185">Reference proteome</keyword>
<name>A0AAD5B159_SILAS</name>
<protein>
    <submittedName>
        <fullName evidence="1">Uncharacterized protein</fullName>
    </submittedName>
</protein>
<gene>
    <name evidence="1" type="ORF">C0J50_14551</name>
</gene>
<organism evidence="1 2">
    <name type="scientific">Silurus asotus</name>
    <name type="common">Amur catfish</name>
    <name type="synonym">Parasilurus asotus</name>
    <dbReference type="NCBI Taxonomy" id="30991"/>
    <lineage>
        <taxon>Eukaryota</taxon>
        <taxon>Metazoa</taxon>
        <taxon>Chordata</taxon>
        <taxon>Craniata</taxon>
        <taxon>Vertebrata</taxon>
        <taxon>Euteleostomi</taxon>
        <taxon>Actinopterygii</taxon>
        <taxon>Neopterygii</taxon>
        <taxon>Teleostei</taxon>
        <taxon>Ostariophysi</taxon>
        <taxon>Siluriformes</taxon>
        <taxon>Siluridae</taxon>
        <taxon>Silurus</taxon>
    </lineage>
</organism>
<comment type="caution">
    <text evidence="1">The sequence shown here is derived from an EMBL/GenBank/DDBJ whole genome shotgun (WGS) entry which is preliminary data.</text>
</comment>
<proteinExistence type="predicted"/>
<accession>A0AAD5B159</accession>